<reference evidence="1 2" key="1">
    <citation type="journal article" date="2019" name="Int. J. Syst. Evol. Microbiol.">
        <title>The Global Catalogue of Microorganisms (GCM) 10K type strain sequencing project: providing services to taxonomists for standard genome sequencing and annotation.</title>
        <authorList>
            <consortium name="The Broad Institute Genomics Platform"/>
            <consortium name="The Broad Institute Genome Sequencing Center for Infectious Disease"/>
            <person name="Wu L."/>
            <person name="Ma J."/>
        </authorList>
    </citation>
    <scope>NUCLEOTIDE SEQUENCE [LARGE SCALE GENOMIC DNA]</scope>
    <source>
        <strain evidence="1 2">JCM 10673</strain>
    </source>
</reference>
<dbReference type="EMBL" id="BAAAHG010000019">
    <property type="protein sequence ID" value="GAA0914110.1"/>
    <property type="molecule type" value="Genomic_DNA"/>
</dbReference>
<keyword evidence="2" id="KW-1185">Reference proteome</keyword>
<protein>
    <submittedName>
        <fullName evidence="1">Uncharacterized protein</fullName>
    </submittedName>
</protein>
<dbReference type="Proteomes" id="UP001501005">
    <property type="component" value="Unassembled WGS sequence"/>
</dbReference>
<gene>
    <name evidence="1" type="ORF">GCM10009549_28250</name>
</gene>
<comment type="caution">
    <text evidence="1">The sequence shown here is derived from an EMBL/GenBank/DDBJ whole genome shotgun (WGS) entry which is preliminary data.</text>
</comment>
<accession>A0ABN1NPD2</accession>
<name>A0ABN1NPD2_9ACTN</name>
<evidence type="ECO:0000313" key="1">
    <source>
        <dbReference type="EMBL" id="GAA0914110.1"/>
    </source>
</evidence>
<sequence length="204" mass="21044">MPRPHQERCEGDGCLAGLGCLVVPRRDAAPLLQAVGATFHGIAALADVAVEGRRAASEAASPGPAGDPAQATKVEEFKTQGYAVEPCVHDASGNTAVVSFPTLDKLVEEVEAHGHPADLVESADEHMDEWTGDNFDEAAAVLDAKVGAVVSMSGMNPDAQARFRREFLAPVQDGIAGAGRTAVETGQGWDKAAGPLLIVLTPAA</sequence>
<organism evidence="1 2">
    <name type="scientific">Streptomyces thermoalcalitolerans</name>
    <dbReference type="NCBI Taxonomy" id="65605"/>
    <lineage>
        <taxon>Bacteria</taxon>
        <taxon>Bacillati</taxon>
        <taxon>Actinomycetota</taxon>
        <taxon>Actinomycetes</taxon>
        <taxon>Kitasatosporales</taxon>
        <taxon>Streptomycetaceae</taxon>
        <taxon>Streptomyces</taxon>
    </lineage>
</organism>
<proteinExistence type="predicted"/>
<evidence type="ECO:0000313" key="2">
    <source>
        <dbReference type="Proteomes" id="UP001501005"/>
    </source>
</evidence>